<dbReference type="AlphaFoldDB" id="A0A835LFT3"/>
<proteinExistence type="predicted"/>
<feature type="chain" id="PRO_5032867243" evidence="1">
    <location>
        <begin position="18"/>
        <end position="113"/>
    </location>
</feature>
<keyword evidence="1" id="KW-0732">Signal</keyword>
<accession>A0A835LFT3</accession>
<protein>
    <submittedName>
        <fullName evidence="2">Uncharacterized protein</fullName>
    </submittedName>
</protein>
<evidence type="ECO:0000313" key="2">
    <source>
        <dbReference type="EMBL" id="KAF9590259.1"/>
    </source>
</evidence>
<dbReference type="Proteomes" id="UP000631114">
    <property type="component" value="Unassembled WGS sequence"/>
</dbReference>
<feature type="signal peptide" evidence="1">
    <location>
        <begin position="1"/>
        <end position="17"/>
    </location>
</feature>
<evidence type="ECO:0000256" key="1">
    <source>
        <dbReference type="SAM" id="SignalP"/>
    </source>
</evidence>
<organism evidence="2 3">
    <name type="scientific">Coptis chinensis</name>
    <dbReference type="NCBI Taxonomy" id="261450"/>
    <lineage>
        <taxon>Eukaryota</taxon>
        <taxon>Viridiplantae</taxon>
        <taxon>Streptophyta</taxon>
        <taxon>Embryophyta</taxon>
        <taxon>Tracheophyta</taxon>
        <taxon>Spermatophyta</taxon>
        <taxon>Magnoliopsida</taxon>
        <taxon>Ranunculales</taxon>
        <taxon>Ranunculaceae</taxon>
        <taxon>Coptidoideae</taxon>
        <taxon>Coptis</taxon>
    </lineage>
</organism>
<sequence>MLMSCTCISWLLGLIQSVSLSVEGDEFIKDSSSFTSNQSATFGQAFSGFSPNSKKGIYYCVPAFTGSERLPRYQLLTSKPKLRMWNDSITSPVRLLYPVSTLLVFSNGENPYD</sequence>
<dbReference type="EMBL" id="JADFTS010000009">
    <property type="protein sequence ID" value="KAF9590259.1"/>
    <property type="molecule type" value="Genomic_DNA"/>
</dbReference>
<name>A0A835LFT3_9MAGN</name>
<gene>
    <name evidence="2" type="ORF">IFM89_032037</name>
</gene>
<reference evidence="2 3" key="1">
    <citation type="submission" date="2020-10" db="EMBL/GenBank/DDBJ databases">
        <title>The Coptis chinensis genome and diversification of protoberbering-type alkaloids.</title>
        <authorList>
            <person name="Wang B."/>
            <person name="Shu S."/>
            <person name="Song C."/>
            <person name="Liu Y."/>
        </authorList>
    </citation>
    <scope>NUCLEOTIDE SEQUENCE [LARGE SCALE GENOMIC DNA]</scope>
    <source>
        <strain evidence="2">HL-2020</strain>
        <tissue evidence="2">Leaf</tissue>
    </source>
</reference>
<comment type="caution">
    <text evidence="2">The sequence shown here is derived from an EMBL/GenBank/DDBJ whole genome shotgun (WGS) entry which is preliminary data.</text>
</comment>
<evidence type="ECO:0000313" key="3">
    <source>
        <dbReference type="Proteomes" id="UP000631114"/>
    </source>
</evidence>
<keyword evidence="3" id="KW-1185">Reference proteome</keyword>